<dbReference type="EMBL" id="JABVXQ010000010">
    <property type="protein sequence ID" value="KAF6088284.1"/>
    <property type="molecule type" value="Genomic_DNA"/>
</dbReference>
<gene>
    <name evidence="1" type="ORF">HJG60_008140</name>
</gene>
<organism evidence="1 2">
    <name type="scientific">Phyllostomus discolor</name>
    <name type="common">pale spear-nosed bat</name>
    <dbReference type="NCBI Taxonomy" id="89673"/>
    <lineage>
        <taxon>Eukaryota</taxon>
        <taxon>Metazoa</taxon>
        <taxon>Chordata</taxon>
        <taxon>Craniata</taxon>
        <taxon>Vertebrata</taxon>
        <taxon>Euteleostomi</taxon>
        <taxon>Mammalia</taxon>
        <taxon>Eutheria</taxon>
        <taxon>Laurasiatheria</taxon>
        <taxon>Chiroptera</taxon>
        <taxon>Yangochiroptera</taxon>
        <taxon>Phyllostomidae</taxon>
        <taxon>Phyllostominae</taxon>
        <taxon>Phyllostomus</taxon>
    </lineage>
</organism>
<evidence type="ECO:0000313" key="2">
    <source>
        <dbReference type="Proteomes" id="UP000664940"/>
    </source>
</evidence>
<accession>A0A833Z6H4</accession>
<sequence length="120" mass="13726">MLALTTPSGWRTRDFLRCLLDVWPWKWIFPPPHWKLLCVSRPHSPRPGLKQPAHSVDEHTSATLIAADRHCVDASLFQKECLSTSRDFHRVCFLFFSCVDTIPDGNGRCSPVHETSKHCS</sequence>
<dbReference type="AlphaFoldDB" id="A0A833Z6H4"/>
<evidence type="ECO:0000313" key="1">
    <source>
        <dbReference type="EMBL" id="KAF6088284.1"/>
    </source>
</evidence>
<comment type="caution">
    <text evidence="1">The sequence shown here is derived from an EMBL/GenBank/DDBJ whole genome shotgun (WGS) entry which is preliminary data.</text>
</comment>
<protein>
    <submittedName>
        <fullName evidence="1">Uncharacterized protein</fullName>
    </submittedName>
</protein>
<proteinExistence type="predicted"/>
<name>A0A833Z6H4_9CHIR</name>
<reference evidence="1 2" key="1">
    <citation type="journal article" date="2020" name="Nature">
        <title>Six reference-quality genomes reveal evolution of bat adaptations.</title>
        <authorList>
            <person name="Jebb D."/>
            <person name="Huang Z."/>
            <person name="Pippel M."/>
            <person name="Hughes G.M."/>
            <person name="Lavrichenko K."/>
            <person name="Devanna P."/>
            <person name="Winkler S."/>
            <person name="Jermiin L.S."/>
            <person name="Skirmuntt E.C."/>
            <person name="Katzourakis A."/>
            <person name="Burkitt-Gray L."/>
            <person name="Ray D.A."/>
            <person name="Sullivan K.A.M."/>
            <person name="Roscito J.G."/>
            <person name="Kirilenko B.M."/>
            <person name="Davalos L.M."/>
            <person name="Corthals A.P."/>
            <person name="Power M.L."/>
            <person name="Jones G."/>
            <person name="Ransome R.D."/>
            <person name="Dechmann D.K.N."/>
            <person name="Locatelli A.G."/>
            <person name="Puechmaille S.J."/>
            <person name="Fedrigo O."/>
            <person name="Jarvis E.D."/>
            <person name="Hiller M."/>
            <person name="Vernes S.C."/>
            <person name="Myers E.W."/>
            <person name="Teeling E.C."/>
        </authorList>
    </citation>
    <scope>NUCLEOTIDE SEQUENCE [LARGE SCALE GENOMIC DNA]</scope>
    <source>
        <strain evidence="1">Bat1K_MPI-CBG_1</strain>
    </source>
</reference>
<dbReference type="Proteomes" id="UP000664940">
    <property type="component" value="Unassembled WGS sequence"/>
</dbReference>